<comment type="caution">
    <text evidence="1">The sequence shown here is derived from an EMBL/GenBank/DDBJ whole genome shotgun (WGS) entry which is preliminary data.</text>
</comment>
<gene>
    <name evidence="1" type="ORF">QC763_0074340</name>
</gene>
<proteinExistence type="predicted"/>
<accession>A0ABR0H9T9</accession>
<evidence type="ECO:0000313" key="2">
    <source>
        <dbReference type="Proteomes" id="UP001326199"/>
    </source>
</evidence>
<sequence>MVTCNIRYQVRLLRGRIYQSNRSQITRMMKQEDFLIIPPKTTNIGLGSCDCGTNVHPISLETLRGLYQTYHGLAAIYYHHLWNAQFPFIGAEVKNLKAGYKSPFADFDKRLICLLSHEFGCHCKASAYQGAILLNKHNAHPRHESQAPGLGSEVHQADLHCSHNVEAAWRRENQSQPL</sequence>
<dbReference type="GeneID" id="87926159"/>
<reference evidence="1 2" key="1">
    <citation type="journal article" date="2023" name="bioRxiv">
        <title>High-quality genome assemblies of four members of thePodospora anserinaspecies complex.</title>
        <authorList>
            <person name="Ament-Velasquez S.L."/>
            <person name="Vogan A.A."/>
            <person name="Wallerman O."/>
            <person name="Hartmann F."/>
            <person name="Gautier V."/>
            <person name="Silar P."/>
            <person name="Giraud T."/>
            <person name="Johannesson H."/>
        </authorList>
    </citation>
    <scope>NUCLEOTIDE SEQUENCE [LARGE SCALE GENOMIC DNA]</scope>
    <source>
        <strain evidence="1 2">CBS 411.78</strain>
    </source>
</reference>
<protein>
    <submittedName>
        <fullName evidence="1">Uncharacterized protein</fullName>
    </submittedName>
</protein>
<evidence type="ECO:0000313" key="1">
    <source>
        <dbReference type="EMBL" id="KAK4664787.1"/>
    </source>
</evidence>
<dbReference type="RefSeq" id="XP_062764753.1">
    <property type="nucleotide sequence ID" value="XM_062906026.1"/>
</dbReference>
<dbReference type="EMBL" id="JAFFHB010000006">
    <property type="protein sequence ID" value="KAK4664787.1"/>
    <property type="molecule type" value="Genomic_DNA"/>
</dbReference>
<name>A0ABR0H9T9_9PEZI</name>
<keyword evidence="2" id="KW-1185">Reference proteome</keyword>
<organism evidence="1 2">
    <name type="scientific">Podospora pseudopauciseta</name>
    <dbReference type="NCBI Taxonomy" id="2093780"/>
    <lineage>
        <taxon>Eukaryota</taxon>
        <taxon>Fungi</taxon>
        <taxon>Dikarya</taxon>
        <taxon>Ascomycota</taxon>
        <taxon>Pezizomycotina</taxon>
        <taxon>Sordariomycetes</taxon>
        <taxon>Sordariomycetidae</taxon>
        <taxon>Sordariales</taxon>
        <taxon>Podosporaceae</taxon>
        <taxon>Podospora</taxon>
    </lineage>
</organism>
<dbReference type="Proteomes" id="UP001326199">
    <property type="component" value="Unassembled WGS sequence"/>
</dbReference>